<accession>A0A1T5A6Z6</accession>
<organism evidence="3 4">
    <name type="scientific">Daejeonella lutea</name>
    <dbReference type="NCBI Taxonomy" id="572036"/>
    <lineage>
        <taxon>Bacteria</taxon>
        <taxon>Pseudomonadati</taxon>
        <taxon>Bacteroidota</taxon>
        <taxon>Sphingobacteriia</taxon>
        <taxon>Sphingobacteriales</taxon>
        <taxon>Sphingobacteriaceae</taxon>
        <taxon>Daejeonella</taxon>
    </lineage>
</organism>
<dbReference type="PANTHER" id="PTHR11803:SF58">
    <property type="entry name" value="PROTEIN HMF1-RELATED"/>
    <property type="match status" value="1"/>
</dbReference>
<dbReference type="GO" id="GO:0019239">
    <property type="term" value="F:deaminase activity"/>
    <property type="evidence" value="ECO:0007669"/>
    <property type="project" value="TreeGrafter"/>
</dbReference>
<dbReference type="Proteomes" id="UP000189981">
    <property type="component" value="Unassembled WGS sequence"/>
</dbReference>
<evidence type="ECO:0000313" key="3">
    <source>
        <dbReference type="EMBL" id="SKB30629.1"/>
    </source>
</evidence>
<feature type="signal peptide" evidence="2">
    <location>
        <begin position="1"/>
        <end position="22"/>
    </location>
</feature>
<evidence type="ECO:0000313" key="4">
    <source>
        <dbReference type="Proteomes" id="UP000189981"/>
    </source>
</evidence>
<dbReference type="OrthoDB" id="9803101at2"/>
<keyword evidence="2" id="KW-0732">Signal</keyword>
<sequence length="398" mass="43164">MHFTKKAGIILFSLLAVLNAEAQSVNSPIKYLSSSTVQGASDAVIVENTPLVHTKQVLPEGKNGSIVQDNFKAQTEQVFKNIAQSLEDSGSQTDHIVKLNVYLTNVNLISDFQSILKRRFTEGKQPAITYAIGELPNPRALIAIDAVAVSKSENKRVTLIGGTGTEAASSAILPAGPVVYVSGQAAKGDLKQATRATLTQLNETLTSLGLSMNDVVQIKSFLTPVSGLDIVKQQFAEFFKNEKIPPLVFVDWVSSDPVIEIELIASSHTQGVKNQQVDFITPPGMTSSPVYSKVSRLNYGKKVFLSAIHGLSDVNTDTEVSTLFDTMNRRLQASGSDFNHLLKATYYIDSDRYSKSLGDIRPKYYDPKRPPAASKAMLKGIGPDRSGISIDMIGTIKE</sequence>
<dbReference type="SUPFAM" id="SSF55298">
    <property type="entry name" value="YjgF-like"/>
    <property type="match status" value="3"/>
</dbReference>
<reference evidence="4" key="1">
    <citation type="submission" date="2017-02" db="EMBL/GenBank/DDBJ databases">
        <authorList>
            <person name="Varghese N."/>
            <person name="Submissions S."/>
        </authorList>
    </citation>
    <scope>NUCLEOTIDE SEQUENCE [LARGE SCALE GENOMIC DNA]</scope>
    <source>
        <strain evidence="4">DSM 22385</strain>
    </source>
</reference>
<evidence type="ECO:0000256" key="2">
    <source>
        <dbReference type="SAM" id="SignalP"/>
    </source>
</evidence>
<dbReference type="RefSeq" id="WP_079700887.1">
    <property type="nucleotide sequence ID" value="NZ_FUYR01000001.1"/>
</dbReference>
<protein>
    <submittedName>
        <fullName evidence="3">Enamine deaminase RidA, house cleaning of reactive enamine intermediates, YjgF/YER057c/UK114 family</fullName>
    </submittedName>
</protein>
<dbReference type="PANTHER" id="PTHR11803">
    <property type="entry name" value="2-IMINOBUTANOATE/2-IMINOPROPANOATE DEAMINASE RIDA"/>
    <property type="match status" value="1"/>
</dbReference>
<gene>
    <name evidence="3" type="ORF">SAMN05661099_0388</name>
</gene>
<feature type="chain" id="PRO_5012120332" evidence="2">
    <location>
        <begin position="23"/>
        <end position="398"/>
    </location>
</feature>
<dbReference type="STRING" id="572036.SAMN05661099_0388"/>
<dbReference type="CDD" id="cd00448">
    <property type="entry name" value="YjgF_YER057c_UK114_family"/>
    <property type="match status" value="2"/>
</dbReference>
<dbReference type="InterPro" id="IPR006175">
    <property type="entry name" value="YjgF/YER057c/UK114"/>
</dbReference>
<dbReference type="AlphaFoldDB" id="A0A1T5A6Z6"/>
<dbReference type="Pfam" id="PF01042">
    <property type="entry name" value="Ribonuc_L-PSP"/>
    <property type="match status" value="2"/>
</dbReference>
<dbReference type="EMBL" id="FUYR01000001">
    <property type="protein sequence ID" value="SKB30629.1"/>
    <property type="molecule type" value="Genomic_DNA"/>
</dbReference>
<dbReference type="Gene3D" id="3.30.1330.40">
    <property type="entry name" value="RutC-like"/>
    <property type="match status" value="3"/>
</dbReference>
<dbReference type="InterPro" id="IPR035959">
    <property type="entry name" value="RutC-like_sf"/>
</dbReference>
<evidence type="ECO:0000256" key="1">
    <source>
        <dbReference type="ARBA" id="ARBA00010552"/>
    </source>
</evidence>
<comment type="similarity">
    <text evidence="1">Belongs to the RutC family.</text>
</comment>
<dbReference type="GO" id="GO:0005829">
    <property type="term" value="C:cytosol"/>
    <property type="evidence" value="ECO:0007669"/>
    <property type="project" value="TreeGrafter"/>
</dbReference>
<name>A0A1T5A6Z6_9SPHI</name>
<proteinExistence type="inferred from homology"/>
<keyword evidence="4" id="KW-1185">Reference proteome</keyword>